<proteinExistence type="predicted"/>
<keyword evidence="2" id="KW-1185">Reference proteome</keyword>
<sequence length="55" mass="6373">MRGESTACCISSFRLEIRNSNPKRNPKLVSYLDDSWSIAISRMLSRERKTRGAKR</sequence>
<organism evidence="1 2">
    <name type="scientific">Cardiocondyla obscurior</name>
    <dbReference type="NCBI Taxonomy" id="286306"/>
    <lineage>
        <taxon>Eukaryota</taxon>
        <taxon>Metazoa</taxon>
        <taxon>Ecdysozoa</taxon>
        <taxon>Arthropoda</taxon>
        <taxon>Hexapoda</taxon>
        <taxon>Insecta</taxon>
        <taxon>Pterygota</taxon>
        <taxon>Neoptera</taxon>
        <taxon>Endopterygota</taxon>
        <taxon>Hymenoptera</taxon>
        <taxon>Apocrita</taxon>
        <taxon>Aculeata</taxon>
        <taxon>Formicoidea</taxon>
        <taxon>Formicidae</taxon>
        <taxon>Myrmicinae</taxon>
        <taxon>Cardiocondyla</taxon>
    </lineage>
</organism>
<dbReference type="AlphaFoldDB" id="A0AAW2EUF6"/>
<comment type="caution">
    <text evidence="1">The sequence shown here is derived from an EMBL/GenBank/DDBJ whole genome shotgun (WGS) entry which is preliminary data.</text>
</comment>
<evidence type="ECO:0000313" key="2">
    <source>
        <dbReference type="Proteomes" id="UP001430953"/>
    </source>
</evidence>
<reference evidence="1 2" key="1">
    <citation type="submission" date="2023-03" db="EMBL/GenBank/DDBJ databases">
        <title>High recombination rates correlate with genetic variation in Cardiocondyla obscurior ants.</title>
        <authorList>
            <person name="Errbii M."/>
        </authorList>
    </citation>
    <scope>NUCLEOTIDE SEQUENCE [LARGE SCALE GENOMIC DNA]</scope>
    <source>
        <strain evidence="1">Alpha-2009</strain>
        <tissue evidence="1">Whole body</tissue>
    </source>
</reference>
<protein>
    <submittedName>
        <fullName evidence="1">Uncharacterized protein</fullName>
    </submittedName>
</protein>
<gene>
    <name evidence="1" type="ORF">PUN28_016060</name>
</gene>
<accession>A0AAW2EUF6</accession>
<dbReference type="EMBL" id="JADYXP020000018">
    <property type="protein sequence ID" value="KAL0106069.1"/>
    <property type="molecule type" value="Genomic_DNA"/>
</dbReference>
<evidence type="ECO:0000313" key="1">
    <source>
        <dbReference type="EMBL" id="KAL0106069.1"/>
    </source>
</evidence>
<name>A0AAW2EUF6_9HYME</name>
<dbReference type="Proteomes" id="UP001430953">
    <property type="component" value="Unassembled WGS sequence"/>
</dbReference>